<reference evidence="3 4" key="1">
    <citation type="submission" date="2018-12" db="EMBL/GenBank/DDBJ databases">
        <authorList>
            <person name="Tiukova I."/>
            <person name="Dainat J."/>
        </authorList>
    </citation>
    <scope>NUCLEOTIDE SEQUENCE [LARGE SCALE GENOMIC DNA]</scope>
</reference>
<feature type="compositionally biased region" description="Low complexity" evidence="1">
    <location>
        <begin position="63"/>
        <end position="87"/>
    </location>
</feature>
<dbReference type="GO" id="GO:0030010">
    <property type="term" value="P:establishment of cell polarity"/>
    <property type="evidence" value="ECO:0007669"/>
    <property type="project" value="TreeGrafter"/>
</dbReference>
<dbReference type="InParanoid" id="A0A448YRH2"/>
<dbReference type="PANTHER" id="PTHR28089">
    <property type="entry name" value="PROTEIN ZDS1-RELATED"/>
    <property type="match status" value="1"/>
</dbReference>
<feature type="compositionally biased region" description="Polar residues" evidence="1">
    <location>
        <begin position="515"/>
        <end position="533"/>
    </location>
</feature>
<feature type="compositionally biased region" description="Polar residues" evidence="1">
    <location>
        <begin position="674"/>
        <end position="688"/>
    </location>
</feature>
<dbReference type="PANTHER" id="PTHR28089:SF1">
    <property type="entry name" value="PROTEIN ZDS1-RELATED"/>
    <property type="match status" value="1"/>
</dbReference>
<dbReference type="InterPro" id="IPR013941">
    <property type="entry name" value="ZDS1_C"/>
</dbReference>
<dbReference type="EMBL" id="CAACVR010000045">
    <property type="protein sequence ID" value="VEU23512.1"/>
    <property type="molecule type" value="Genomic_DNA"/>
</dbReference>
<evidence type="ECO:0000313" key="4">
    <source>
        <dbReference type="Proteomes" id="UP000290900"/>
    </source>
</evidence>
<evidence type="ECO:0000259" key="2">
    <source>
        <dbReference type="SMART" id="SM01327"/>
    </source>
</evidence>
<evidence type="ECO:0000256" key="1">
    <source>
        <dbReference type="SAM" id="MobiDB-lite"/>
    </source>
</evidence>
<feature type="compositionally biased region" description="Polar residues" evidence="1">
    <location>
        <begin position="473"/>
        <end position="484"/>
    </location>
</feature>
<feature type="compositionally biased region" description="Basic and acidic residues" evidence="1">
    <location>
        <begin position="624"/>
        <end position="656"/>
    </location>
</feature>
<dbReference type="SMART" id="SM01327">
    <property type="entry name" value="Zds_C"/>
    <property type="match status" value="1"/>
</dbReference>
<gene>
    <name evidence="3" type="ORF">BRENAR_LOCUS4242</name>
</gene>
<keyword evidence="4" id="KW-1185">Reference proteome</keyword>
<dbReference type="GO" id="GO:0005737">
    <property type="term" value="C:cytoplasm"/>
    <property type="evidence" value="ECO:0007669"/>
    <property type="project" value="TreeGrafter"/>
</dbReference>
<organism evidence="3 4">
    <name type="scientific">Brettanomyces naardenensis</name>
    <name type="common">Yeast</name>
    <dbReference type="NCBI Taxonomy" id="13370"/>
    <lineage>
        <taxon>Eukaryota</taxon>
        <taxon>Fungi</taxon>
        <taxon>Dikarya</taxon>
        <taxon>Ascomycota</taxon>
        <taxon>Saccharomycotina</taxon>
        <taxon>Pichiomycetes</taxon>
        <taxon>Pichiales</taxon>
        <taxon>Pichiaceae</taxon>
        <taxon>Brettanomyces</taxon>
    </lineage>
</organism>
<feature type="region of interest" description="Disordered" evidence="1">
    <location>
        <begin position="271"/>
        <end position="804"/>
    </location>
</feature>
<feature type="compositionally biased region" description="Basic and acidic residues" evidence="1">
    <location>
        <begin position="489"/>
        <end position="514"/>
    </location>
</feature>
<sequence>MSSGTRKSTHEELLAASHAVEQELNVVKALKRLSLGNSFNYDPDLPPDEAEFVDLNYIDVHRSPTSRSTGSASTSSSSGSSVAVRHSTLWEEQATESVAERDEEEEEEEEEQEQEQDTKGEAANVRKGSVDSDAAVDDYDAENVILDSNKLMWVPATAHPKLAPDNFRKYVQETVQDITTKLDKSRSKRSSLSTESTDTQLGGQPGAGKEQSRSIKRNFNTRSKPSLKELTEELESLSHLAGMDSTDAVTLARTLSSSSLGFTEMEKELYSNSDPLARSSSLTAHQSSQHSLGKHGSSQLRISSAPVDESLPIPISEGNELKRARWTTYRKSGGPKLLRHGHRYQRAQEKKDLTERQLPRTPSSRLPPLPGKQNSELPPVPLKNSLTSEQLSSPPSTPEKFKYARTASEPVPEEIQPGSNSHESLSEEPLLIPTPKEVDDIENFSRSSAVSASKTLPLPSPSPPSVSAEAAGLSTSPSSFSKRSGWNWLKEKSIGRSKERVKERGDESGEEKSSRYFSSGHTRNRHGTASNLQPLRAGSSSSSSLSSESSGKDYVPSSPSSLPPSPPSPTPASSKEKKPSLSNIFRFRSRQYEKSSDEESLSLSASTRPLMELKAVFGNHHHHHEEESHAVSDKSRDPNLRQSDRRSDGISEERSYDTMPRNVRKSGDQDTELQKLSTGHYLQSQQKLSSDRHSQPDRPPLGHGPSETYRHRPGMNAFESQKQAPVVPLPSQPDEGDHEPQQQEQQQRKKYQLQMVQKQQREQEQQQQQKQKHHRHHQEEQKLQTDEQEGLAASPLAAASAGSTEALKQSLKVVHRNTKPNQPLEMRDSAFGFPLPPVSRSTLVMLDYRFPIHVERAVYRLSHLKLADPKRPLYQQVLLSNFMYAYLNLVNHTLYLQQQQDQMFPQQQQQQQNEQVTFDAIGGEKESLGGGFLMEESDQTEENDEFLSGDYDESRHIEEMYGSDVMDLN</sequence>
<feature type="compositionally biased region" description="Polar residues" evidence="1">
    <location>
        <begin position="384"/>
        <end position="394"/>
    </location>
</feature>
<dbReference type="OrthoDB" id="5589766at2759"/>
<dbReference type="Proteomes" id="UP000290900">
    <property type="component" value="Unassembled WGS sequence"/>
</dbReference>
<proteinExistence type="predicted"/>
<feature type="domain" description="Protein Zds1 C-terminal" evidence="2">
    <location>
        <begin position="839"/>
        <end position="891"/>
    </location>
</feature>
<feature type="compositionally biased region" description="Low complexity" evidence="1">
    <location>
        <begin position="539"/>
        <end position="549"/>
    </location>
</feature>
<feature type="compositionally biased region" description="Polar residues" evidence="1">
    <location>
        <begin position="271"/>
        <end position="302"/>
    </location>
</feature>
<feature type="compositionally biased region" description="Basic and acidic residues" evidence="1">
    <location>
        <begin position="346"/>
        <end position="358"/>
    </location>
</feature>
<evidence type="ECO:0000313" key="3">
    <source>
        <dbReference type="EMBL" id="VEU23512.1"/>
    </source>
</evidence>
<feature type="compositionally biased region" description="Acidic residues" evidence="1">
    <location>
        <begin position="101"/>
        <end position="115"/>
    </location>
</feature>
<feature type="compositionally biased region" description="Pro residues" evidence="1">
    <location>
        <begin position="561"/>
        <end position="570"/>
    </location>
</feature>
<feature type="region of interest" description="Disordered" evidence="1">
    <location>
        <begin position="179"/>
        <end position="227"/>
    </location>
</feature>
<dbReference type="STRING" id="13370.A0A448YRH2"/>
<protein>
    <submittedName>
        <fullName evidence="3">DEKNAAC104751</fullName>
    </submittedName>
</protein>
<feature type="region of interest" description="Disordered" evidence="1">
    <location>
        <begin position="62"/>
        <end position="137"/>
    </location>
</feature>
<dbReference type="InterPro" id="IPR040206">
    <property type="entry name" value="Zds1/2"/>
</dbReference>
<feature type="compositionally biased region" description="Low complexity" evidence="1">
    <location>
        <begin position="790"/>
        <end position="803"/>
    </location>
</feature>
<name>A0A448YRH2_BRENA</name>
<dbReference type="AlphaFoldDB" id="A0A448YRH2"/>
<dbReference type="GO" id="GO:0010971">
    <property type="term" value="P:positive regulation of G2/M transition of mitotic cell cycle"/>
    <property type="evidence" value="ECO:0007669"/>
    <property type="project" value="TreeGrafter"/>
</dbReference>
<dbReference type="Pfam" id="PF08632">
    <property type="entry name" value="Zds_C"/>
    <property type="match status" value="1"/>
</dbReference>
<accession>A0A448YRH2</accession>
<dbReference type="FunCoup" id="A0A448YRH2">
    <property type="interactions" value="199"/>
</dbReference>